<dbReference type="PATRIC" id="fig|279058.17.peg.4076"/>
<reference evidence="1 2" key="1">
    <citation type="submission" date="2015-11" db="EMBL/GenBank/DDBJ databases">
        <title>Exploring the genomic traits of fungus-feeding bacterial genus Collimonas.</title>
        <authorList>
            <person name="Song C."/>
            <person name="Schmidt R."/>
            <person name="de Jager V."/>
            <person name="Krzyzanowska D."/>
            <person name="Jongedijk E."/>
            <person name="Cankar K."/>
            <person name="Beekwilder J."/>
            <person name="van Veen A."/>
            <person name="de Boer W."/>
            <person name="van Veen J.A."/>
            <person name="Garbeva P."/>
        </authorList>
    </citation>
    <scope>NUCLEOTIDE SEQUENCE [LARGE SCALE GENOMIC DNA]</scope>
    <source>
        <strain evidence="1 2">Ter282</strain>
    </source>
</reference>
<keyword evidence="2" id="KW-1185">Reference proteome</keyword>
<name>A0A127PUP3_9BURK</name>
<organism evidence="1 2">
    <name type="scientific">Collimonas arenae</name>
    <dbReference type="NCBI Taxonomy" id="279058"/>
    <lineage>
        <taxon>Bacteria</taxon>
        <taxon>Pseudomonadati</taxon>
        <taxon>Pseudomonadota</taxon>
        <taxon>Betaproteobacteria</taxon>
        <taxon>Burkholderiales</taxon>
        <taxon>Oxalobacteraceae</taxon>
        <taxon>Collimonas</taxon>
    </lineage>
</organism>
<evidence type="ECO:0000313" key="1">
    <source>
        <dbReference type="EMBL" id="AMP11445.1"/>
    </source>
</evidence>
<accession>A0A127PUP3</accession>
<proteinExistence type="predicted"/>
<evidence type="ECO:0000313" key="2">
    <source>
        <dbReference type="Proteomes" id="UP000071778"/>
    </source>
</evidence>
<dbReference type="EMBL" id="CP013235">
    <property type="protein sequence ID" value="AMP11445.1"/>
    <property type="molecule type" value="Genomic_DNA"/>
</dbReference>
<dbReference type="AlphaFoldDB" id="A0A127PUP3"/>
<gene>
    <name evidence="1" type="ORF">CAter282_3767</name>
</gene>
<dbReference type="Proteomes" id="UP000071778">
    <property type="component" value="Chromosome"/>
</dbReference>
<protein>
    <submittedName>
        <fullName evidence="1">Uncharacterized protein</fullName>
    </submittedName>
</protein>
<sequence>MSSFQKVLNRMIFPSVFISPEVINASSCTCAAVFFKSCDERKECGFVNDGF</sequence>